<evidence type="ECO:0000313" key="1">
    <source>
        <dbReference type="EMBL" id="GAA5500306.1"/>
    </source>
</evidence>
<reference evidence="1 2" key="1">
    <citation type="submission" date="2024-02" db="EMBL/GenBank/DDBJ databases">
        <title>Deinococcus xinjiangensis NBRC 107630.</title>
        <authorList>
            <person name="Ichikawa N."/>
            <person name="Katano-Makiyama Y."/>
            <person name="Hidaka K."/>
        </authorList>
    </citation>
    <scope>NUCLEOTIDE SEQUENCE [LARGE SCALE GENOMIC DNA]</scope>
    <source>
        <strain evidence="1 2">NBRC 107630</strain>
    </source>
</reference>
<organism evidence="1 2">
    <name type="scientific">Deinococcus xinjiangensis</name>
    <dbReference type="NCBI Taxonomy" id="457454"/>
    <lineage>
        <taxon>Bacteria</taxon>
        <taxon>Thermotogati</taxon>
        <taxon>Deinococcota</taxon>
        <taxon>Deinococci</taxon>
        <taxon>Deinococcales</taxon>
        <taxon>Deinococcaceae</taxon>
        <taxon>Deinococcus</taxon>
    </lineage>
</organism>
<name>A0ABP9V6J4_9DEIO</name>
<protein>
    <submittedName>
        <fullName evidence="1">Uncharacterized protein</fullName>
    </submittedName>
</protein>
<gene>
    <name evidence="1" type="ORF">Dxin01_00026</name>
</gene>
<dbReference type="EMBL" id="BAABRN010000001">
    <property type="protein sequence ID" value="GAA5500306.1"/>
    <property type="molecule type" value="Genomic_DNA"/>
</dbReference>
<dbReference type="Proteomes" id="UP001458946">
    <property type="component" value="Unassembled WGS sequence"/>
</dbReference>
<keyword evidence="2" id="KW-1185">Reference proteome</keyword>
<proteinExistence type="predicted"/>
<sequence length="54" mass="5764">MDGEAVPIVISPISLIANYETVRTIDYRTSVNAQATLRGGECPSRGMGLGVIRN</sequence>
<evidence type="ECO:0000313" key="2">
    <source>
        <dbReference type="Proteomes" id="UP001458946"/>
    </source>
</evidence>
<comment type="caution">
    <text evidence="1">The sequence shown here is derived from an EMBL/GenBank/DDBJ whole genome shotgun (WGS) entry which is preliminary data.</text>
</comment>
<accession>A0ABP9V6J4</accession>